<dbReference type="InterPro" id="IPR001250">
    <property type="entry name" value="Man6P_Isoase-1"/>
</dbReference>
<dbReference type="InterPro" id="IPR011051">
    <property type="entry name" value="RmlC_Cupin_sf"/>
</dbReference>
<dbReference type="SUPFAM" id="SSF51182">
    <property type="entry name" value="RmlC-like cupins"/>
    <property type="match status" value="1"/>
</dbReference>
<dbReference type="CDD" id="cd07011">
    <property type="entry name" value="cupin_PMI_type_I_N"/>
    <property type="match status" value="1"/>
</dbReference>
<dbReference type="GO" id="GO:0005975">
    <property type="term" value="P:carbohydrate metabolic process"/>
    <property type="evidence" value="ECO:0007669"/>
    <property type="project" value="InterPro"/>
</dbReference>
<dbReference type="Gene3D" id="2.60.120.10">
    <property type="entry name" value="Jelly Rolls"/>
    <property type="match status" value="2"/>
</dbReference>
<feature type="binding site" evidence="8">
    <location>
        <position position="128"/>
    </location>
    <ligand>
        <name>Zn(2+)</name>
        <dbReference type="ChEBI" id="CHEBI:29105"/>
    </ligand>
</feature>
<evidence type="ECO:0000313" key="11">
    <source>
        <dbReference type="Proteomes" id="UP000290624"/>
    </source>
</evidence>
<dbReference type="EMBL" id="PPCV01000002">
    <property type="protein sequence ID" value="RXW32968.1"/>
    <property type="molecule type" value="Genomic_DNA"/>
</dbReference>
<comment type="catalytic activity">
    <reaction evidence="1">
        <text>D-mannose 6-phosphate = D-fructose 6-phosphate</text>
        <dbReference type="Rhea" id="RHEA:12356"/>
        <dbReference type="ChEBI" id="CHEBI:58735"/>
        <dbReference type="ChEBI" id="CHEBI:61527"/>
        <dbReference type="EC" id="5.3.1.8"/>
    </reaction>
</comment>
<organism evidence="10 11">
    <name type="scientific">Propioniciclava flava</name>
    <dbReference type="NCBI Taxonomy" id="2072026"/>
    <lineage>
        <taxon>Bacteria</taxon>
        <taxon>Bacillati</taxon>
        <taxon>Actinomycetota</taxon>
        <taxon>Actinomycetes</taxon>
        <taxon>Propionibacteriales</taxon>
        <taxon>Propionibacteriaceae</taxon>
        <taxon>Propioniciclava</taxon>
    </lineage>
</organism>
<dbReference type="GO" id="GO:0004476">
    <property type="term" value="F:mannose-6-phosphate isomerase activity"/>
    <property type="evidence" value="ECO:0007669"/>
    <property type="project" value="UniProtKB-EC"/>
</dbReference>
<evidence type="ECO:0000256" key="1">
    <source>
        <dbReference type="ARBA" id="ARBA00000757"/>
    </source>
</evidence>
<keyword evidence="6 10" id="KW-0413">Isomerase</keyword>
<protein>
    <recommendedName>
        <fullName evidence="3">mannose-6-phosphate isomerase</fullName>
        <ecNumber evidence="3">5.3.1.8</ecNumber>
    </recommendedName>
</protein>
<proteinExistence type="inferred from homology"/>
<dbReference type="InterPro" id="IPR014710">
    <property type="entry name" value="RmlC-like_jellyroll"/>
</dbReference>
<comment type="caution">
    <text evidence="10">The sequence shown here is derived from an EMBL/GenBank/DDBJ whole genome shotgun (WGS) entry which is preliminary data.</text>
</comment>
<gene>
    <name evidence="10" type="primary">manA</name>
    <name evidence="10" type="ORF">C1706_03585</name>
</gene>
<dbReference type="PIRSF" id="PIRSF001480">
    <property type="entry name" value="Mannose-6-phosphate_isomerase"/>
    <property type="match status" value="1"/>
</dbReference>
<feature type="binding site" evidence="8">
    <location>
        <position position="257"/>
    </location>
    <ligand>
        <name>Zn(2+)</name>
        <dbReference type="ChEBI" id="CHEBI:29105"/>
    </ligand>
</feature>
<evidence type="ECO:0000259" key="9">
    <source>
        <dbReference type="Pfam" id="PF20511"/>
    </source>
</evidence>
<evidence type="ECO:0000313" key="10">
    <source>
        <dbReference type="EMBL" id="RXW32968.1"/>
    </source>
</evidence>
<keyword evidence="11" id="KW-1185">Reference proteome</keyword>
<evidence type="ECO:0000256" key="7">
    <source>
        <dbReference type="PIRSR" id="PIRSR001480-1"/>
    </source>
</evidence>
<evidence type="ECO:0000256" key="6">
    <source>
        <dbReference type="ARBA" id="ARBA00023235"/>
    </source>
</evidence>
<dbReference type="GO" id="GO:0009298">
    <property type="term" value="P:GDP-mannose biosynthetic process"/>
    <property type="evidence" value="ECO:0007669"/>
    <property type="project" value="InterPro"/>
</dbReference>
<evidence type="ECO:0000256" key="5">
    <source>
        <dbReference type="ARBA" id="ARBA00022833"/>
    </source>
</evidence>
<evidence type="ECO:0000256" key="3">
    <source>
        <dbReference type="ARBA" id="ARBA00011956"/>
    </source>
</evidence>
<dbReference type="PANTHER" id="PTHR10309">
    <property type="entry name" value="MANNOSE-6-PHOSPHATE ISOMERASE"/>
    <property type="match status" value="1"/>
</dbReference>
<keyword evidence="4 8" id="KW-0479">Metal-binding</keyword>
<feature type="domain" description="Phosphomannose isomerase type I catalytic" evidence="9">
    <location>
        <begin position="3"/>
        <end position="143"/>
    </location>
</feature>
<sequence>MEQLQGTMIHYPWGTFEAVHSLLGTQPDGRPLAEFWLGAHPLAPSALDGTTLDAAIAQHPTLLGDQSLAAFGPHLPFLMKVLSARHALSLQAHPNREQAQAGFAAEEAAGIPRDSPQRTYKDTWPKPEILVALDEFHTLAGFREPAETARLFSELSAGPDVERLIAPLRSRGGEAALQEVFLQVLSLDDERRQAVDAVLAAAVDHREADGELGEFARTALELDDVFPGDPGIMAALLMNRVVLEPGQALYVPAGRMHAHLRGTGIEVMASSDNVLRGGLTSKHIAVDELVTVVDFSWGRPTIRTPEETSPGLWTYHTPALEFEVNRIEATPGREVALPKRAQARIIFVTRGSLTLRCPQSVVDLHQGDSAFLSAEDVEVSARGDGQAFLASPGLS</sequence>
<dbReference type="GO" id="GO:0008270">
    <property type="term" value="F:zinc ion binding"/>
    <property type="evidence" value="ECO:0007669"/>
    <property type="project" value="InterPro"/>
</dbReference>
<keyword evidence="5 8" id="KW-0862">Zinc</keyword>
<dbReference type="Gene3D" id="1.10.441.10">
    <property type="entry name" value="Phosphomannose Isomerase, domain 2"/>
    <property type="match status" value="1"/>
</dbReference>
<dbReference type="PRINTS" id="PR00714">
    <property type="entry name" value="MAN6PISMRASE"/>
</dbReference>
<dbReference type="Proteomes" id="UP000290624">
    <property type="component" value="Unassembled WGS sequence"/>
</dbReference>
<feature type="active site" evidence="7">
    <location>
        <position position="276"/>
    </location>
</feature>
<reference evidence="10 11" key="1">
    <citation type="submission" date="2018-01" db="EMBL/GenBank/DDBJ databases">
        <title>Lactibacter flavus gen. nov., sp. nov., a novel bacterium of the family Propionibacteriaceae isolated from raw milk and dairy products.</title>
        <authorList>
            <person name="Wenning M."/>
            <person name="Breitenwieser F."/>
            <person name="Huptas C."/>
            <person name="von Neubeck M."/>
            <person name="Busse H.-J."/>
            <person name="Scherer S."/>
        </authorList>
    </citation>
    <scope>NUCLEOTIDE SEQUENCE [LARGE SCALE GENOMIC DNA]</scope>
    <source>
        <strain evidence="10 11">VG341</strain>
    </source>
</reference>
<dbReference type="EC" id="5.3.1.8" evidence="3"/>
<evidence type="ECO:0000256" key="8">
    <source>
        <dbReference type="PIRSR" id="PIRSR001480-2"/>
    </source>
</evidence>
<accession>A0A4V1Q7L1</accession>
<dbReference type="NCBIfam" id="TIGR00218">
    <property type="entry name" value="manA"/>
    <property type="match status" value="1"/>
</dbReference>
<evidence type="ECO:0000256" key="4">
    <source>
        <dbReference type="ARBA" id="ARBA00022723"/>
    </source>
</evidence>
<dbReference type="OrthoDB" id="9792649at2"/>
<name>A0A4V1Q7L1_9ACTN</name>
<evidence type="ECO:0000256" key="2">
    <source>
        <dbReference type="ARBA" id="ARBA00010772"/>
    </source>
</evidence>
<dbReference type="InterPro" id="IPR016305">
    <property type="entry name" value="Mannose-6-P_Isomerase"/>
</dbReference>
<comment type="similarity">
    <text evidence="2">Belongs to the mannose-6-phosphate isomerase type 1 family.</text>
</comment>
<feature type="binding site" evidence="8">
    <location>
        <position position="93"/>
    </location>
    <ligand>
        <name>Zn(2+)</name>
        <dbReference type="ChEBI" id="CHEBI:29105"/>
    </ligand>
</feature>
<dbReference type="AlphaFoldDB" id="A0A4V1Q7L1"/>
<dbReference type="Pfam" id="PF20511">
    <property type="entry name" value="PMI_typeI_cat"/>
    <property type="match status" value="1"/>
</dbReference>
<dbReference type="PANTHER" id="PTHR10309:SF0">
    <property type="entry name" value="MANNOSE-6-PHOSPHATE ISOMERASE"/>
    <property type="match status" value="1"/>
</dbReference>
<comment type="cofactor">
    <cofactor evidence="8">
        <name>Zn(2+)</name>
        <dbReference type="ChEBI" id="CHEBI:29105"/>
    </cofactor>
    <text evidence="8">Binds 1 zinc ion per subunit.</text>
</comment>
<dbReference type="GO" id="GO:0005829">
    <property type="term" value="C:cytosol"/>
    <property type="evidence" value="ECO:0007669"/>
    <property type="project" value="TreeGrafter"/>
</dbReference>
<dbReference type="InterPro" id="IPR046457">
    <property type="entry name" value="PMI_typeI_cat"/>
</dbReference>
<dbReference type="RefSeq" id="WP_129457869.1">
    <property type="nucleotide sequence ID" value="NZ_PPCV01000002.1"/>
</dbReference>
<feature type="binding site" evidence="8">
    <location>
        <position position="91"/>
    </location>
    <ligand>
        <name>Zn(2+)</name>
        <dbReference type="ChEBI" id="CHEBI:29105"/>
    </ligand>
</feature>